<evidence type="ECO:0000313" key="1">
    <source>
        <dbReference type="EMBL" id="GMI14738.1"/>
    </source>
</evidence>
<accession>A0A9W7FMK7</accession>
<keyword evidence="2" id="KW-1185">Reference proteome</keyword>
<name>A0A9W7FMK7_9STRA</name>
<dbReference type="Proteomes" id="UP001165122">
    <property type="component" value="Unassembled WGS sequence"/>
</dbReference>
<organism evidence="1 2">
    <name type="scientific">Triparma laevis f. longispina</name>
    <dbReference type="NCBI Taxonomy" id="1714387"/>
    <lineage>
        <taxon>Eukaryota</taxon>
        <taxon>Sar</taxon>
        <taxon>Stramenopiles</taxon>
        <taxon>Ochrophyta</taxon>
        <taxon>Bolidophyceae</taxon>
        <taxon>Parmales</taxon>
        <taxon>Triparmaceae</taxon>
        <taxon>Triparma</taxon>
    </lineage>
</organism>
<sequence length="147" mass="16539">MGGQSALFSSSYANATDHNITSAAMHHVFTHEYPAPQVPFLAFTGGLDYVAWRSMTKNFYGNPNSDVTTKGIVDRTSANHFEPEDNFQPWESYNPLVPQFTAAWFKLTIDKKQEEFGFDFHEMIFGDSNDLISNGGDGYMNTCEMLD</sequence>
<protein>
    <submittedName>
        <fullName evidence="1">Uncharacterized protein</fullName>
    </submittedName>
</protein>
<evidence type="ECO:0000313" key="2">
    <source>
        <dbReference type="Proteomes" id="UP001165122"/>
    </source>
</evidence>
<dbReference type="AlphaFoldDB" id="A0A9W7FMK7"/>
<gene>
    <name evidence="1" type="ORF">TrLO_g4317</name>
</gene>
<dbReference type="EMBL" id="BRXW01000218">
    <property type="protein sequence ID" value="GMI14738.1"/>
    <property type="molecule type" value="Genomic_DNA"/>
</dbReference>
<reference evidence="2" key="1">
    <citation type="journal article" date="2023" name="Commun. Biol.">
        <title>Genome analysis of Parmales, the sister group of diatoms, reveals the evolutionary specialization of diatoms from phago-mixotrophs to photoautotrophs.</title>
        <authorList>
            <person name="Ban H."/>
            <person name="Sato S."/>
            <person name="Yoshikawa S."/>
            <person name="Yamada K."/>
            <person name="Nakamura Y."/>
            <person name="Ichinomiya M."/>
            <person name="Sato N."/>
            <person name="Blanc-Mathieu R."/>
            <person name="Endo H."/>
            <person name="Kuwata A."/>
            <person name="Ogata H."/>
        </authorList>
    </citation>
    <scope>NUCLEOTIDE SEQUENCE [LARGE SCALE GENOMIC DNA]</scope>
    <source>
        <strain evidence="2">NIES 3700</strain>
    </source>
</reference>
<proteinExistence type="predicted"/>
<comment type="caution">
    <text evidence="1">The sequence shown here is derived from an EMBL/GenBank/DDBJ whole genome shotgun (WGS) entry which is preliminary data.</text>
</comment>